<sequence length="63" mass="6422">MNWVKPGHCLALPGSDAGIAPVSASGVTEYRSSAAPCWLSLGLHLGITGDNSVALPGLHQDKP</sequence>
<keyword evidence="2" id="KW-1185">Reference proteome</keyword>
<protein>
    <submittedName>
        <fullName evidence="1">Uncharacterized protein</fullName>
    </submittedName>
</protein>
<organism evidence="1 2">
    <name type="scientific">Dreissena polymorpha</name>
    <name type="common">Zebra mussel</name>
    <name type="synonym">Mytilus polymorpha</name>
    <dbReference type="NCBI Taxonomy" id="45954"/>
    <lineage>
        <taxon>Eukaryota</taxon>
        <taxon>Metazoa</taxon>
        <taxon>Spiralia</taxon>
        <taxon>Lophotrochozoa</taxon>
        <taxon>Mollusca</taxon>
        <taxon>Bivalvia</taxon>
        <taxon>Autobranchia</taxon>
        <taxon>Heteroconchia</taxon>
        <taxon>Euheterodonta</taxon>
        <taxon>Imparidentia</taxon>
        <taxon>Neoheterodontei</taxon>
        <taxon>Myida</taxon>
        <taxon>Dreissenoidea</taxon>
        <taxon>Dreissenidae</taxon>
        <taxon>Dreissena</taxon>
    </lineage>
</organism>
<evidence type="ECO:0000313" key="1">
    <source>
        <dbReference type="EMBL" id="KAH3868000.1"/>
    </source>
</evidence>
<comment type="caution">
    <text evidence="1">The sequence shown here is derived from an EMBL/GenBank/DDBJ whole genome shotgun (WGS) entry which is preliminary data.</text>
</comment>
<gene>
    <name evidence="1" type="ORF">DPMN_031136</name>
</gene>
<proteinExistence type="predicted"/>
<name>A0A9D4M1B4_DREPO</name>
<reference evidence="1" key="1">
    <citation type="journal article" date="2019" name="bioRxiv">
        <title>The Genome of the Zebra Mussel, Dreissena polymorpha: A Resource for Invasive Species Research.</title>
        <authorList>
            <person name="McCartney M.A."/>
            <person name="Auch B."/>
            <person name="Kono T."/>
            <person name="Mallez S."/>
            <person name="Zhang Y."/>
            <person name="Obille A."/>
            <person name="Becker A."/>
            <person name="Abrahante J.E."/>
            <person name="Garbe J."/>
            <person name="Badalamenti J.P."/>
            <person name="Herman A."/>
            <person name="Mangelson H."/>
            <person name="Liachko I."/>
            <person name="Sullivan S."/>
            <person name="Sone E.D."/>
            <person name="Koren S."/>
            <person name="Silverstein K.A.T."/>
            <person name="Beckman K.B."/>
            <person name="Gohl D.M."/>
        </authorList>
    </citation>
    <scope>NUCLEOTIDE SEQUENCE</scope>
    <source>
        <strain evidence="1">Duluth1</strain>
        <tissue evidence="1">Whole animal</tissue>
    </source>
</reference>
<accession>A0A9D4M1B4</accession>
<dbReference type="EMBL" id="JAIWYP010000002">
    <property type="protein sequence ID" value="KAH3868000.1"/>
    <property type="molecule type" value="Genomic_DNA"/>
</dbReference>
<evidence type="ECO:0000313" key="2">
    <source>
        <dbReference type="Proteomes" id="UP000828390"/>
    </source>
</evidence>
<dbReference type="Proteomes" id="UP000828390">
    <property type="component" value="Unassembled WGS sequence"/>
</dbReference>
<reference evidence="1" key="2">
    <citation type="submission" date="2020-11" db="EMBL/GenBank/DDBJ databases">
        <authorList>
            <person name="McCartney M.A."/>
            <person name="Auch B."/>
            <person name="Kono T."/>
            <person name="Mallez S."/>
            <person name="Becker A."/>
            <person name="Gohl D.M."/>
            <person name="Silverstein K.A.T."/>
            <person name="Koren S."/>
            <person name="Bechman K.B."/>
            <person name="Herman A."/>
            <person name="Abrahante J.E."/>
            <person name="Garbe J."/>
        </authorList>
    </citation>
    <scope>NUCLEOTIDE SEQUENCE</scope>
    <source>
        <strain evidence="1">Duluth1</strain>
        <tissue evidence="1">Whole animal</tissue>
    </source>
</reference>
<dbReference type="AlphaFoldDB" id="A0A9D4M1B4"/>